<evidence type="ECO:0000313" key="3">
    <source>
        <dbReference type="Proteomes" id="UP000283090"/>
    </source>
</evidence>
<dbReference type="VEuPathDB" id="FungiDB:DFL_009214"/>
<reference evidence="2 3" key="1">
    <citation type="submission" date="2019-01" db="EMBL/GenBank/DDBJ databases">
        <title>Intercellular communication is required for trap formation in the nematode-trapping fungus Duddingtonia flagrans.</title>
        <authorList>
            <person name="Youssar L."/>
            <person name="Wernet V."/>
            <person name="Hensel N."/>
            <person name="Hildebrandt H.-G."/>
            <person name="Fischer R."/>
        </authorList>
    </citation>
    <scope>NUCLEOTIDE SEQUENCE [LARGE SCALE GENOMIC DNA]</scope>
    <source>
        <strain evidence="2 3">CBS H-5679</strain>
    </source>
</reference>
<keyword evidence="3" id="KW-1185">Reference proteome</keyword>
<dbReference type="RefSeq" id="XP_067486892.1">
    <property type="nucleotide sequence ID" value="XM_067639067.1"/>
</dbReference>
<comment type="caution">
    <text evidence="2">The sequence shown here is derived from an EMBL/GenBank/DDBJ whole genome shotgun (WGS) entry which is preliminary data.</text>
</comment>
<gene>
    <name evidence="2" type="ORF">DFL_009214</name>
</gene>
<name>A0A436ZQZ9_ARTFL</name>
<feature type="compositionally biased region" description="Low complexity" evidence="1">
    <location>
        <begin position="82"/>
        <end position="91"/>
    </location>
</feature>
<dbReference type="GeneID" id="93591525"/>
<organism evidence="2 3">
    <name type="scientific">Arthrobotrys flagrans</name>
    <name type="common">Nematode-trapping fungus</name>
    <name type="synonym">Trichothecium flagrans</name>
    <dbReference type="NCBI Taxonomy" id="97331"/>
    <lineage>
        <taxon>Eukaryota</taxon>
        <taxon>Fungi</taxon>
        <taxon>Dikarya</taxon>
        <taxon>Ascomycota</taxon>
        <taxon>Pezizomycotina</taxon>
        <taxon>Orbiliomycetes</taxon>
        <taxon>Orbiliales</taxon>
        <taxon>Orbiliaceae</taxon>
        <taxon>Arthrobotrys</taxon>
    </lineage>
</organism>
<dbReference type="EMBL" id="SAEB01000012">
    <property type="protein sequence ID" value="RVD81348.1"/>
    <property type="molecule type" value="Genomic_DNA"/>
</dbReference>
<dbReference type="AlphaFoldDB" id="A0A436ZQZ9"/>
<proteinExistence type="predicted"/>
<evidence type="ECO:0000256" key="1">
    <source>
        <dbReference type="SAM" id="MobiDB-lite"/>
    </source>
</evidence>
<dbReference type="OrthoDB" id="5377028at2759"/>
<dbReference type="Proteomes" id="UP000283090">
    <property type="component" value="Unassembled WGS sequence"/>
</dbReference>
<feature type="region of interest" description="Disordered" evidence="1">
    <location>
        <begin position="61"/>
        <end position="91"/>
    </location>
</feature>
<feature type="compositionally biased region" description="Polar residues" evidence="1">
    <location>
        <begin position="64"/>
        <end position="73"/>
    </location>
</feature>
<protein>
    <submittedName>
        <fullName evidence="2">Uncharacterized protein</fullName>
    </submittedName>
</protein>
<sequence>MPRYAFSQTARTLSRGIGIRYIHLPPRMLPVSMPQSRRTKIMPITPVVIRYTNRRRTYCDDLSGDSSFSGNRTNDFDNVDNSSSSTSASETSTISFWNRLPDYTSTFQTPQMSEEAETTSLSRSTFSDEDLEMINQTAAVTAAAASSANSPSKKVTTKIPEDVPRIIQKTVGEIAKDIKFPDSDAWADASQPADSTTRYMT</sequence>
<accession>A0A436ZQZ9</accession>
<evidence type="ECO:0000313" key="2">
    <source>
        <dbReference type="EMBL" id="RVD81348.1"/>
    </source>
</evidence>